<accession>H1XZ74</accession>
<evidence type="ECO:0000313" key="1">
    <source>
        <dbReference type="EMBL" id="EHQ24659.1"/>
    </source>
</evidence>
<gene>
    <name evidence="1" type="ORF">Mucpa_0465</name>
</gene>
<dbReference type="HOGENOM" id="CLU_1110457_0_0_10"/>
<name>H1XZ74_9SPHI</name>
<dbReference type="EMBL" id="CM001403">
    <property type="protein sequence ID" value="EHQ24659.1"/>
    <property type="molecule type" value="Genomic_DNA"/>
</dbReference>
<reference evidence="1" key="1">
    <citation type="submission" date="2011-09" db="EMBL/GenBank/DDBJ databases">
        <title>The permanent draft genome of Mucilaginibacter paludis DSM 18603.</title>
        <authorList>
            <consortium name="US DOE Joint Genome Institute (JGI-PGF)"/>
            <person name="Lucas S."/>
            <person name="Han J."/>
            <person name="Lapidus A."/>
            <person name="Bruce D."/>
            <person name="Goodwin L."/>
            <person name="Pitluck S."/>
            <person name="Peters L."/>
            <person name="Kyrpides N."/>
            <person name="Mavromatis K."/>
            <person name="Ivanova N."/>
            <person name="Mikhailova N."/>
            <person name="Held B."/>
            <person name="Detter J.C."/>
            <person name="Tapia R."/>
            <person name="Han C."/>
            <person name="Land M."/>
            <person name="Hauser L."/>
            <person name="Markowitz V."/>
            <person name="Cheng J.-F."/>
            <person name="Hugenholtz P."/>
            <person name="Woyke T."/>
            <person name="Wu D."/>
            <person name="Tindall B."/>
            <person name="Brambilla E."/>
            <person name="Klenk H.-P."/>
            <person name="Eisen J.A."/>
        </authorList>
    </citation>
    <scope>NUCLEOTIDE SEQUENCE [LARGE SCALE GENOMIC DNA]</scope>
    <source>
        <strain evidence="1">DSM 18603</strain>
    </source>
</reference>
<keyword evidence="2" id="KW-1185">Reference proteome</keyword>
<dbReference type="AlphaFoldDB" id="H1XZ74"/>
<protein>
    <submittedName>
        <fullName evidence="1">Uncharacterized protein</fullName>
    </submittedName>
</protein>
<evidence type="ECO:0000313" key="2">
    <source>
        <dbReference type="Proteomes" id="UP000002774"/>
    </source>
</evidence>
<dbReference type="RefSeq" id="WP_008504205.1">
    <property type="nucleotide sequence ID" value="NZ_CM001403.1"/>
</dbReference>
<dbReference type="OrthoDB" id="10002220at2"/>
<dbReference type="Proteomes" id="UP000002774">
    <property type="component" value="Chromosome"/>
</dbReference>
<proteinExistence type="predicted"/>
<organism evidence="1 2">
    <name type="scientific">Mucilaginibacter paludis DSM 18603</name>
    <dbReference type="NCBI Taxonomy" id="714943"/>
    <lineage>
        <taxon>Bacteria</taxon>
        <taxon>Pseudomonadati</taxon>
        <taxon>Bacteroidota</taxon>
        <taxon>Sphingobacteriia</taxon>
        <taxon>Sphingobacteriales</taxon>
        <taxon>Sphingobacteriaceae</taxon>
        <taxon>Mucilaginibacter</taxon>
    </lineage>
</organism>
<sequence length="250" mass="28810">MSELKEHLYFLLEDNIEYNPAFDIFKAEDDFEDTNTWAEEVDDNVIDIDEDFIIDVLVETDNPILIYSSCITLMAVGTAYALPALLWKEKAAAPHIQAEIRTTIDAIQTRTEITAEQISVINSTGFSQIRWNKSALTFFCIFNVITMSLGVDIEDQETEALGDFLIGELGVNMDGFHSIRDFRICHMETDAYFNEMIRYDKLLRSEREVRDILTGTEIEESQESELKEFYTELMTEFLNIQVVKAFGKNF</sequence>